<comment type="caution">
    <text evidence="2">The sequence shown here is derived from an EMBL/GenBank/DDBJ whole genome shotgun (WGS) entry which is preliminary data.</text>
</comment>
<dbReference type="AlphaFoldDB" id="A0A7W7ZVC6"/>
<feature type="transmembrane region" description="Helical" evidence="1">
    <location>
        <begin position="178"/>
        <end position="199"/>
    </location>
</feature>
<feature type="transmembrane region" description="Helical" evidence="1">
    <location>
        <begin position="205"/>
        <end position="224"/>
    </location>
</feature>
<reference evidence="2 3" key="1">
    <citation type="submission" date="2020-08" db="EMBL/GenBank/DDBJ databases">
        <title>Genomic Encyclopedia of Type Strains, Phase IV (KMG-V): Genome sequencing to study the core and pangenomes of soil and plant-associated prokaryotes.</title>
        <authorList>
            <person name="Whitman W."/>
        </authorList>
    </citation>
    <scope>NUCLEOTIDE SEQUENCE [LARGE SCALE GENOMIC DNA]</scope>
    <source>
        <strain evidence="2 3">X5P3</strain>
    </source>
</reference>
<dbReference type="Pfam" id="PF14023">
    <property type="entry name" value="Bestrophin-like"/>
    <property type="match status" value="1"/>
</dbReference>
<gene>
    <name evidence="2" type="ORF">HDF15_004857</name>
</gene>
<evidence type="ECO:0008006" key="4">
    <source>
        <dbReference type="Google" id="ProtNLM"/>
    </source>
</evidence>
<evidence type="ECO:0000313" key="3">
    <source>
        <dbReference type="Proteomes" id="UP000584867"/>
    </source>
</evidence>
<evidence type="ECO:0000256" key="1">
    <source>
        <dbReference type="SAM" id="Phobius"/>
    </source>
</evidence>
<dbReference type="Proteomes" id="UP000584867">
    <property type="component" value="Unassembled WGS sequence"/>
</dbReference>
<sequence>MLTISRFHVPGLFLAMLLCIELGRRLRHRAIAAHTDVPGAAAMQSAVFALFGLLLAFTFSGAMGRYDTHRQLIVQEANTINTAYLRLDLLPADAQPALRQTFRDYTLLREQTLLGHTGAIDAANQTGSLQKKIWKDSFAAATRPGANSDANKLLIPAIGSMMDITATRKNTFSMHPPPIILILLFSLACASALLAGFGMTGTRPSWLHSIVFAAVISLTVYTTLDIEDPISGLVTLSGNQAFNDLLQTMH</sequence>
<evidence type="ECO:0000313" key="2">
    <source>
        <dbReference type="EMBL" id="MBB5066477.1"/>
    </source>
</evidence>
<feature type="transmembrane region" description="Helical" evidence="1">
    <location>
        <begin position="42"/>
        <end position="62"/>
    </location>
</feature>
<keyword evidence="1" id="KW-0472">Membrane</keyword>
<dbReference type="InterPro" id="IPR025333">
    <property type="entry name" value="DUF4239"/>
</dbReference>
<proteinExistence type="predicted"/>
<dbReference type="EMBL" id="JACHIO010000028">
    <property type="protein sequence ID" value="MBB5066477.1"/>
    <property type="molecule type" value="Genomic_DNA"/>
</dbReference>
<protein>
    <recommendedName>
        <fullName evidence="4">DUF4239 domain-containing protein</fullName>
    </recommendedName>
</protein>
<keyword evidence="1" id="KW-1133">Transmembrane helix</keyword>
<dbReference type="RefSeq" id="WP_184260156.1">
    <property type="nucleotide sequence ID" value="NZ_JACHIO010000028.1"/>
</dbReference>
<keyword evidence="1" id="KW-0812">Transmembrane</keyword>
<name>A0A7W7ZVC6_9BACT</name>
<accession>A0A7W7ZVC6</accession>
<organism evidence="2 3">
    <name type="scientific">Granulicella mallensis</name>
    <dbReference type="NCBI Taxonomy" id="940614"/>
    <lineage>
        <taxon>Bacteria</taxon>
        <taxon>Pseudomonadati</taxon>
        <taxon>Acidobacteriota</taxon>
        <taxon>Terriglobia</taxon>
        <taxon>Terriglobales</taxon>
        <taxon>Acidobacteriaceae</taxon>
        <taxon>Granulicella</taxon>
    </lineage>
</organism>